<comment type="catalytic activity">
    <reaction evidence="7">
        <text>L-threonyl-[protein] + ATP = O-phospho-L-threonyl-[protein] + ADP + H(+)</text>
        <dbReference type="Rhea" id="RHEA:46608"/>
        <dbReference type="Rhea" id="RHEA-COMP:11060"/>
        <dbReference type="Rhea" id="RHEA-COMP:11605"/>
        <dbReference type="ChEBI" id="CHEBI:15378"/>
        <dbReference type="ChEBI" id="CHEBI:30013"/>
        <dbReference type="ChEBI" id="CHEBI:30616"/>
        <dbReference type="ChEBI" id="CHEBI:61977"/>
        <dbReference type="ChEBI" id="CHEBI:456216"/>
        <dbReference type="EC" id="2.7.11.1"/>
    </reaction>
</comment>
<gene>
    <name evidence="14" type="ORF">FNF28_05329</name>
    <name evidence="13" type="ORF">FNF31_06233</name>
</gene>
<dbReference type="GO" id="GO:0005524">
    <property type="term" value="F:ATP binding"/>
    <property type="evidence" value="ECO:0007669"/>
    <property type="project" value="UniProtKB-UniRule"/>
</dbReference>
<name>A0A5A8CQU2_CAFRO</name>
<dbReference type="CDD" id="cd14079">
    <property type="entry name" value="STKc_AMPK_alpha"/>
    <property type="match status" value="1"/>
</dbReference>
<keyword evidence="5" id="KW-0418">Kinase</keyword>
<keyword evidence="2" id="KW-0723">Serine/threonine-protein kinase</keyword>
<dbReference type="SUPFAM" id="SSF103243">
    <property type="entry name" value="KA1-like"/>
    <property type="match status" value="1"/>
</dbReference>
<dbReference type="InterPro" id="IPR017441">
    <property type="entry name" value="Protein_kinase_ATP_BS"/>
</dbReference>
<keyword evidence="6 9" id="KW-0067">ATP-binding</keyword>
<feature type="region of interest" description="Disordered" evidence="10">
    <location>
        <begin position="801"/>
        <end position="868"/>
    </location>
</feature>
<evidence type="ECO:0000256" key="10">
    <source>
        <dbReference type="SAM" id="MobiDB-lite"/>
    </source>
</evidence>
<feature type="region of interest" description="Disordered" evidence="10">
    <location>
        <begin position="326"/>
        <end position="354"/>
    </location>
</feature>
<evidence type="ECO:0000256" key="9">
    <source>
        <dbReference type="PROSITE-ProRule" id="PRU10141"/>
    </source>
</evidence>
<dbReference type="Pfam" id="PF02149">
    <property type="entry name" value="KA1"/>
    <property type="match status" value="1"/>
</dbReference>
<protein>
    <recommendedName>
        <fullName evidence="1">non-specific serine/threonine protein kinase</fullName>
        <ecNumber evidence="1">2.7.11.1</ecNumber>
    </recommendedName>
</protein>
<dbReference type="FunFam" id="1.10.510.10:FF:000571">
    <property type="entry name" value="Maternal embryonic leucine zipper kinase"/>
    <property type="match status" value="1"/>
</dbReference>
<evidence type="ECO:0000259" key="12">
    <source>
        <dbReference type="PROSITE" id="PS50032"/>
    </source>
</evidence>
<dbReference type="Proteomes" id="UP000325113">
    <property type="component" value="Unassembled WGS sequence"/>
</dbReference>
<dbReference type="InterPro" id="IPR028375">
    <property type="entry name" value="KA1/Ssp2_C"/>
</dbReference>
<sequence length="868" mass="89975">MAAVGADPPVQIGMYRLSRTLGIGSFGKVKLGEHVKTGHLVAVKILNRAEIAEMNMEEKVKREIAYLSRFSHPHINRLYEVIYTPTDIFMVIEFLSGGELFDHIVTRGRLPEDQARFFFQQIVAAVEHAHFHGIVHRDLKPENVLLGEKDLIKLADFGLSNRTLDGSLLSTSCGSPNYAAPEVISGHLYAGPEVDVWSCGVILYALLCGSLPFDDDSIPSLFRKIKAGAYTEPHFLSDAARHIIRQMLEVDPLRRATIASIRAHPWFRHQLPLYLALSPAELQERRARRRAARRVSARAAGLPFSRSMVSMGSEASLASIASPVAAEPPAYPEGRATGHPSSSDQRGRAGDPSAALAARAGGVGGAVAGSAATAAAAAAAAAVGAVPSSRGGLGPTASSASTLAGPADSVSIASSSVFDPVAATGGFVPSSLRRSTSRSRFDLLGGDDDSIDMAVVRRVAALGFHGVNCEKDVLSAITDAHGNDAAVAYDLFCEDGRRERLQRYIEEARTGNHHEALRPPRPLFAAVGSVLAAGDPWPVHDPEAATVLARRITAAASMPSPPVPPPSAGTSSHGSVFDPSSSAGGGTGSAGDAMTILPSVGAGAGASSGRPLSAHLATPLGVAGLGPGSTNTPPRRRWYVGIQSRKQPVRVMSEVMRALRDSGFQWRHIAPYRLRARWQPADGTPAAAAMHTAAHAASAAYTAGRPLPASLPQPEGLAACAAVRISVQLFRVPPQRGIYLLDLRRAAGDSFGFMALCARIIAELKVPSAASSAAASRASEAGAQSAAVVRALASRLLAKPSAAPSAGAPSSRLATPPMAPPGAARPSPAAPASSAGTRHSGAAAQQSSSSSSASGATAPGAWGGPHPP</sequence>
<dbReference type="InterPro" id="IPR008271">
    <property type="entry name" value="Ser/Thr_kinase_AS"/>
</dbReference>
<accession>A0A5A8CQU2</accession>
<organism evidence="13 16">
    <name type="scientific">Cafeteria roenbergensis</name>
    <name type="common">Marine flagellate</name>
    <dbReference type="NCBI Taxonomy" id="33653"/>
    <lineage>
        <taxon>Eukaryota</taxon>
        <taxon>Sar</taxon>
        <taxon>Stramenopiles</taxon>
        <taxon>Bigyra</taxon>
        <taxon>Opalozoa</taxon>
        <taxon>Bicosoecida</taxon>
        <taxon>Cafeteriaceae</taxon>
        <taxon>Cafeteria</taxon>
    </lineage>
</organism>
<proteinExistence type="predicted"/>
<dbReference type="InterPro" id="IPR011009">
    <property type="entry name" value="Kinase-like_dom_sf"/>
</dbReference>
<dbReference type="GO" id="GO:0005737">
    <property type="term" value="C:cytoplasm"/>
    <property type="evidence" value="ECO:0007669"/>
    <property type="project" value="TreeGrafter"/>
</dbReference>
<keyword evidence="3" id="KW-0808">Transferase</keyword>
<dbReference type="EMBL" id="VLTM01000091">
    <property type="protein sequence ID" value="KAA0154814.1"/>
    <property type="molecule type" value="Genomic_DNA"/>
</dbReference>
<evidence type="ECO:0000313" key="13">
    <source>
        <dbReference type="EMBL" id="KAA0154814.1"/>
    </source>
</evidence>
<dbReference type="EMBL" id="VLTL01000105">
    <property type="protein sequence ID" value="KAA0160805.1"/>
    <property type="molecule type" value="Genomic_DNA"/>
</dbReference>
<dbReference type="SMART" id="SM00220">
    <property type="entry name" value="S_TKc"/>
    <property type="match status" value="1"/>
</dbReference>
<dbReference type="FunFam" id="3.30.200.20:FF:000042">
    <property type="entry name" value="Aurora kinase A"/>
    <property type="match status" value="1"/>
</dbReference>
<dbReference type="GO" id="GO:0004674">
    <property type="term" value="F:protein serine/threonine kinase activity"/>
    <property type="evidence" value="ECO:0007669"/>
    <property type="project" value="UniProtKB-KW"/>
</dbReference>
<dbReference type="AlphaFoldDB" id="A0A5A8CQU2"/>
<dbReference type="Gene3D" id="3.30.310.80">
    <property type="entry name" value="Kinase associated domain 1, KA1"/>
    <property type="match status" value="1"/>
</dbReference>
<evidence type="ECO:0000256" key="1">
    <source>
        <dbReference type="ARBA" id="ARBA00012513"/>
    </source>
</evidence>
<keyword evidence="4 9" id="KW-0547">Nucleotide-binding</keyword>
<dbReference type="GO" id="GO:0035556">
    <property type="term" value="P:intracellular signal transduction"/>
    <property type="evidence" value="ECO:0007669"/>
    <property type="project" value="TreeGrafter"/>
</dbReference>
<dbReference type="InterPro" id="IPR001772">
    <property type="entry name" value="KA1_dom"/>
</dbReference>
<dbReference type="Proteomes" id="UP000324907">
    <property type="component" value="Unassembled WGS sequence"/>
</dbReference>
<dbReference type="PROSITE" id="PS00107">
    <property type="entry name" value="PROTEIN_KINASE_ATP"/>
    <property type="match status" value="1"/>
</dbReference>
<dbReference type="PANTHER" id="PTHR24346">
    <property type="entry name" value="MAP/MICROTUBULE AFFINITY-REGULATING KINASE"/>
    <property type="match status" value="1"/>
</dbReference>
<dbReference type="Gene3D" id="1.10.510.10">
    <property type="entry name" value="Transferase(Phosphotransferase) domain 1"/>
    <property type="match status" value="1"/>
</dbReference>
<reference evidence="15 16" key="1">
    <citation type="submission" date="2019-07" db="EMBL/GenBank/DDBJ databases">
        <title>Genomes of Cafeteria roenbergensis.</title>
        <authorList>
            <person name="Fischer M.G."/>
            <person name="Hackl T."/>
            <person name="Roman M."/>
        </authorList>
    </citation>
    <scope>NUCLEOTIDE SEQUENCE [LARGE SCALE GENOMIC DNA]</scope>
    <source>
        <strain evidence="13 16">Cflag</strain>
        <strain evidence="14 15">RCC970-E3</strain>
    </source>
</reference>
<dbReference type="PROSITE" id="PS50032">
    <property type="entry name" value="KA1"/>
    <property type="match status" value="1"/>
</dbReference>
<evidence type="ECO:0000313" key="15">
    <source>
        <dbReference type="Proteomes" id="UP000324907"/>
    </source>
</evidence>
<evidence type="ECO:0000256" key="6">
    <source>
        <dbReference type="ARBA" id="ARBA00022840"/>
    </source>
</evidence>
<feature type="binding site" evidence="9">
    <location>
        <position position="44"/>
    </location>
    <ligand>
        <name>ATP</name>
        <dbReference type="ChEBI" id="CHEBI:30616"/>
    </ligand>
</feature>
<dbReference type="PANTHER" id="PTHR24346:SF82">
    <property type="entry name" value="KP78A-RELATED"/>
    <property type="match status" value="1"/>
</dbReference>
<evidence type="ECO:0000256" key="8">
    <source>
        <dbReference type="ARBA" id="ARBA00048679"/>
    </source>
</evidence>
<evidence type="ECO:0000256" key="2">
    <source>
        <dbReference type="ARBA" id="ARBA00022527"/>
    </source>
</evidence>
<dbReference type="PROSITE" id="PS50011">
    <property type="entry name" value="PROTEIN_KINASE_DOM"/>
    <property type="match status" value="1"/>
</dbReference>
<dbReference type="CDD" id="cd12122">
    <property type="entry name" value="AMPKA_C"/>
    <property type="match status" value="1"/>
</dbReference>
<evidence type="ECO:0000256" key="3">
    <source>
        <dbReference type="ARBA" id="ARBA00022679"/>
    </source>
</evidence>
<evidence type="ECO:0000313" key="14">
    <source>
        <dbReference type="EMBL" id="KAA0160805.1"/>
    </source>
</evidence>
<dbReference type="SUPFAM" id="SSF56112">
    <property type="entry name" value="Protein kinase-like (PK-like)"/>
    <property type="match status" value="1"/>
</dbReference>
<evidence type="ECO:0000313" key="16">
    <source>
        <dbReference type="Proteomes" id="UP000325113"/>
    </source>
</evidence>
<dbReference type="InterPro" id="IPR000719">
    <property type="entry name" value="Prot_kinase_dom"/>
</dbReference>
<feature type="domain" description="KA1" evidence="12">
    <location>
        <begin position="716"/>
        <end position="766"/>
    </location>
</feature>
<evidence type="ECO:0000256" key="7">
    <source>
        <dbReference type="ARBA" id="ARBA00047899"/>
    </source>
</evidence>
<feature type="region of interest" description="Disordered" evidence="10">
    <location>
        <begin position="556"/>
        <end position="590"/>
    </location>
</feature>
<evidence type="ECO:0000256" key="5">
    <source>
        <dbReference type="ARBA" id="ARBA00022777"/>
    </source>
</evidence>
<dbReference type="PROSITE" id="PS00108">
    <property type="entry name" value="PROTEIN_KINASE_ST"/>
    <property type="match status" value="1"/>
</dbReference>
<comment type="caution">
    <text evidence="13">The sequence shown here is derived from an EMBL/GenBank/DDBJ whole genome shotgun (WGS) entry which is preliminary data.</text>
</comment>
<comment type="catalytic activity">
    <reaction evidence="8">
        <text>L-seryl-[protein] + ATP = O-phospho-L-seryl-[protein] + ADP + H(+)</text>
        <dbReference type="Rhea" id="RHEA:17989"/>
        <dbReference type="Rhea" id="RHEA-COMP:9863"/>
        <dbReference type="Rhea" id="RHEA-COMP:11604"/>
        <dbReference type="ChEBI" id="CHEBI:15378"/>
        <dbReference type="ChEBI" id="CHEBI:29999"/>
        <dbReference type="ChEBI" id="CHEBI:30616"/>
        <dbReference type="ChEBI" id="CHEBI:83421"/>
        <dbReference type="ChEBI" id="CHEBI:456216"/>
        <dbReference type="EC" id="2.7.11.1"/>
    </reaction>
</comment>
<evidence type="ECO:0000259" key="11">
    <source>
        <dbReference type="PROSITE" id="PS50011"/>
    </source>
</evidence>
<evidence type="ECO:0000256" key="4">
    <source>
        <dbReference type="ARBA" id="ARBA00022741"/>
    </source>
</evidence>
<dbReference type="Pfam" id="PF00069">
    <property type="entry name" value="Pkinase"/>
    <property type="match status" value="1"/>
</dbReference>
<dbReference type="EC" id="2.7.11.1" evidence="1"/>
<feature type="domain" description="Protein kinase" evidence="11">
    <location>
        <begin position="15"/>
        <end position="267"/>
    </location>
</feature>
<feature type="compositionally biased region" description="Low complexity" evidence="10">
    <location>
        <begin position="801"/>
        <end position="860"/>
    </location>
</feature>